<protein>
    <submittedName>
        <fullName evidence="8">Multicopper oxidase family protein</fullName>
    </submittedName>
</protein>
<evidence type="ECO:0000256" key="1">
    <source>
        <dbReference type="ARBA" id="ARBA00022723"/>
    </source>
</evidence>
<keyword evidence="9" id="KW-1185">Reference proteome</keyword>
<dbReference type="PANTHER" id="PTHR11709">
    <property type="entry name" value="MULTI-COPPER OXIDASE"/>
    <property type="match status" value="1"/>
</dbReference>
<dbReference type="InterPro" id="IPR011707">
    <property type="entry name" value="Cu-oxidase-like_N"/>
</dbReference>
<evidence type="ECO:0000313" key="8">
    <source>
        <dbReference type="EMBL" id="MEW9623429.1"/>
    </source>
</evidence>
<keyword evidence="4" id="KW-0186">Copper</keyword>
<name>A0ABV3QLZ8_9GAMM</name>
<evidence type="ECO:0000256" key="2">
    <source>
        <dbReference type="ARBA" id="ARBA00022729"/>
    </source>
</evidence>
<evidence type="ECO:0000259" key="6">
    <source>
        <dbReference type="Pfam" id="PF07731"/>
    </source>
</evidence>
<dbReference type="Proteomes" id="UP001556170">
    <property type="component" value="Unassembled WGS sequence"/>
</dbReference>
<dbReference type="PROSITE" id="PS51318">
    <property type="entry name" value="TAT"/>
    <property type="match status" value="1"/>
</dbReference>
<gene>
    <name evidence="8" type="ORF">ABQJ56_04235</name>
</gene>
<dbReference type="PANTHER" id="PTHR11709:SF394">
    <property type="entry name" value="FI03373P-RELATED"/>
    <property type="match status" value="1"/>
</dbReference>
<organism evidence="8 9">
    <name type="scientific">Rhodanobacter geophilus</name>
    <dbReference type="NCBI Taxonomy" id="3162488"/>
    <lineage>
        <taxon>Bacteria</taxon>
        <taxon>Pseudomonadati</taxon>
        <taxon>Pseudomonadota</taxon>
        <taxon>Gammaproteobacteria</taxon>
        <taxon>Lysobacterales</taxon>
        <taxon>Rhodanobacteraceae</taxon>
        <taxon>Rhodanobacter</taxon>
    </lineage>
</organism>
<comment type="caution">
    <text evidence="8">The sequence shown here is derived from an EMBL/GenBank/DDBJ whole genome shotgun (WGS) entry which is preliminary data.</text>
</comment>
<accession>A0ABV3QLZ8</accession>
<evidence type="ECO:0000259" key="5">
    <source>
        <dbReference type="Pfam" id="PF00394"/>
    </source>
</evidence>
<sequence length="494" mass="53965">MALDRRDFLKLAGLGALAAGAGAQATSQAGATSTAAPPLVGRADHTLRIARSLVELAPDHIVSTTAYNGSVPGPLLRLREGRRVVVDVHNDTDLPEQLHWHGQFLPVDVDGAAEEGTPYIPPHGMRRLSFVPGPAGFRFYHTHVVAGSDLTRGQYSGQVGPVYIEPRHEPGAYDREVFLTLKEFDPFFSQGGDMAMDFLRPDAADPVLKARGERAMQASLARGDQRGYEVGYQAFAINGRMLGHGEPIRVKAGERVLFHVLNGSATEIRSLALPGHTFTVLALDGNPVPHPAEVPVLWLGTAERISAVVEMRRPGVWVLGDLADDDRAHGMGIVVEYAGQRGAPRWEAPPPFGWDYRLFAKPGATAAPPDEVIEMTFAKQNAADGGFNRWTINGQAFDMRTGTPRFRLAHGRRYRLRMHNASDDIHPMHLHRHTFEIASLAGQPTAGVRKDVAMLGGYQTMEADFTADQLGLSLFHCHMQLHMDFGFMALFDCA</sequence>
<dbReference type="InterPro" id="IPR011706">
    <property type="entry name" value="Cu-oxidase_C"/>
</dbReference>
<keyword evidence="2" id="KW-0732">Signal</keyword>
<dbReference type="InterPro" id="IPR008972">
    <property type="entry name" value="Cupredoxin"/>
</dbReference>
<feature type="domain" description="Plastocyanin-like" evidence="5">
    <location>
        <begin position="226"/>
        <end position="318"/>
    </location>
</feature>
<feature type="domain" description="Plastocyanin-like" evidence="6">
    <location>
        <begin position="381"/>
        <end position="491"/>
    </location>
</feature>
<keyword evidence="1" id="KW-0479">Metal-binding</keyword>
<dbReference type="Pfam" id="PF07731">
    <property type="entry name" value="Cu-oxidase_2"/>
    <property type="match status" value="1"/>
</dbReference>
<feature type="domain" description="Plastocyanin-like" evidence="7">
    <location>
        <begin position="62"/>
        <end position="168"/>
    </location>
</feature>
<reference evidence="8 9" key="1">
    <citation type="submission" date="2024-06" db="EMBL/GenBank/DDBJ databases">
        <authorList>
            <person name="Woo H."/>
        </authorList>
    </citation>
    <scope>NUCLEOTIDE SEQUENCE [LARGE SCALE GENOMIC DNA]</scope>
    <source>
        <strain evidence="8 9">S2-g</strain>
    </source>
</reference>
<dbReference type="CDD" id="cd13908">
    <property type="entry name" value="CuRO_3_MCO_like_2"/>
    <property type="match status" value="1"/>
</dbReference>
<dbReference type="Gene3D" id="2.60.40.420">
    <property type="entry name" value="Cupredoxins - blue copper proteins"/>
    <property type="match status" value="2"/>
</dbReference>
<dbReference type="Pfam" id="PF07732">
    <property type="entry name" value="Cu-oxidase_3"/>
    <property type="match status" value="1"/>
</dbReference>
<dbReference type="NCBIfam" id="TIGR01409">
    <property type="entry name" value="TAT_signal_seq"/>
    <property type="match status" value="1"/>
</dbReference>
<dbReference type="SUPFAM" id="SSF49503">
    <property type="entry name" value="Cupredoxins"/>
    <property type="match status" value="3"/>
</dbReference>
<evidence type="ECO:0000259" key="7">
    <source>
        <dbReference type="Pfam" id="PF07732"/>
    </source>
</evidence>
<evidence type="ECO:0000256" key="4">
    <source>
        <dbReference type="ARBA" id="ARBA00023008"/>
    </source>
</evidence>
<proteinExistence type="predicted"/>
<dbReference type="InterPro" id="IPR006311">
    <property type="entry name" value="TAT_signal"/>
</dbReference>
<dbReference type="InterPro" id="IPR045087">
    <property type="entry name" value="Cu-oxidase_fam"/>
</dbReference>
<dbReference type="Pfam" id="PF00394">
    <property type="entry name" value="Cu-oxidase"/>
    <property type="match status" value="1"/>
</dbReference>
<dbReference type="InterPro" id="IPR001117">
    <property type="entry name" value="Cu-oxidase_2nd"/>
</dbReference>
<dbReference type="RefSeq" id="WP_367843740.1">
    <property type="nucleotide sequence ID" value="NZ_JBFOHL010000003.1"/>
</dbReference>
<evidence type="ECO:0000256" key="3">
    <source>
        <dbReference type="ARBA" id="ARBA00023002"/>
    </source>
</evidence>
<dbReference type="InterPro" id="IPR019546">
    <property type="entry name" value="TAT_signal_bac_arc"/>
</dbReference>
<evidence type="ECO:0000313" key="9">
    <source>
        <dbReference type="Proteomes" id="UP001556170"/>
    </source>
</evidence>
<dbReference type="EMBL" id="JBFOHL010000003">
    <property type="protein sequence ID" value="MEW9623429.1"/>
    <property type="molecule type" value="Genomic_DNA"/>
</dbReference>
<keyword evidence="3" id="KW-0560">Oxidoreductase</keyword>